<protein>
    <submittedName>
        <fullName evidence="1">Uncharacterized protein</fullName>
    </submittedName>
</protein>
<comment type="caution">
    <text evidence="1">The sequence shown here is derived from an EMBL/GenBank/DDBJ whole genome shotgun (WGS) entry which is preliminary data.</text>
</comment>
<dbReference type="Proteomes" id="UP001066276">
    <property type="component" value="Chromosome 5"/>
</dbReference>
<organism evidence="1 2">
    <name type="scientific">Pleurodeles waltl</name>
    <name type="common">Iberian ribbed newt</name>
    <dbReference type="NCBI Taxonomy" id="8319"/>
    <lineage>
        <taxon>Eukaryota</taxon>
        <taxon>Metazoa</taxon>
        <taxon>Chordata</taxon>
        <taxon>Craniata</taxon>
        <taxon>Vertebrata</taxon>
        <taxon>Euteleostomi</taxon>
        <taxon>Amphibia</taxon>
        <taxon>Batrachia</taxon>
        <taxon>Caudata</taxon>
        <taxon>Salamandroidea</taxon>
        <taxon>Salamandridae</taxon>
        <taxon>Pleurodelinae</taxon>
        <taxon>Pleurodeles</taxon>
    </lineage>
</organism>
<sequence length="146" mass="16280">MQKRIDPSGFGTITTGEHNRLEEGSITFTLMFLTSLPVPTAPLSNPFPHLSILSPPAALFPFEQLAISQKGPYLGEPRPSWDVAHSECVLPRFLVPEAFRCLHAVRILRFRPGLLLVVPLGIRGSDQLQVSRVRLPRRLLPSVFSF</sequence>
<reference evidence="1" key="1">
    <citation type="journal article" date="2022" name="bioRxiv">
        <title>Sequencing and chromosome-scale assembly of the giantPleurodeles waltlgenome.</title>
        <authorList>
            <person name="Brown T."/>
            <person name="Elewa A."/>
            <person name="Iarovenko S."/>
            <person name="Subramanian E."/>
            <person name="Araus A.J."/>
            <person name="Petzold A."/>
            <person name="Susuki M."/>
            <person name="Suzuki K.-i.T."/>
            <person name="Hayashi T."/>
            <person name="Toyoda A."/>
            <person name="Oliveira C."/>
            <person name="Osipova E."/>
            <person name="Leigh N.D."/>
            <person name="Simon A."/>
            <person name="Yun M.H."/>
        </authorList>
    </citation>
    <scope>NUCLEOTIDE SEQUENCE</scope>
    <source>
        <strain evidence="1">20211129_DDA</strain>
        <tissue evidence="1">Liver</tissue>
    </source>
</reference>
<evidence type="ECO:0000313" key="1">
    <source>
        <dbReference type="EMBL" id="KAJ1150282.1"/>
    </source>
</evidence>
<dbReference type="EMBL" id="JANPWB010000009">
    <property type="protein sequence ID" value="KAJ1150282.1"/>
    <property type="molecule type" value="Genomic_DNA"/>
</dbReference>
<name>A0AAV7RC59_PLEWA</name>
<accession>A0AAV7RC59</accession>
<gene>
    <name evidence="1" type="ORF">NDU88_003077</name>
</gene>
<keyword evidence="2" id="KW-1185">Reference proteome</keyword>
<evidence type="ECO:0000313" key="2">
    <source>
        <dbReference type="Proteomes" id="UP001066276"/>
    </source>
</evidence>
<dbReference type="AlphaFoldDB" id="A0AAV7RC59"/>
<proteinExistence type="predicted"/>